<reference evidence="14" key="1">
    <citation type="submission" date="2020-05" db="UniProtKB">
        <authorList>
            <consortium name="EnsemblMetazoa"/>
        </authorList>
    </citation>
    <scope>IDENTIFICATION</scope>
    <source>
        <strain evidence="14">USDA</strain>
    </source>
</reference>
<evidence type="ECO:0000256" key="1">
    <source>
        <dbReference type="ARBA" id="ARBA00001961"/>
    </source>
</evidence>
<dbReference type="InterPro" id="IPR011990">
    <property type="entry name" value="TPR-like_helical_dom_sf"/>
</dbReference>
<dbReference type="EnsemblMetazoa" id="SCAU003600-RA">
    <property type="protein sequence ID" value="SCAU003600-PA"/>
    <property type="gene ID" value="SCAU003600"/>
</dbReference>
<dbReference type="KEGG" id="scac:106082714"/>
<dbReference type="PANTHER" id="PTHR10869">
    <property type="entry name" value="PROLYL 4-HYDROXYLASE ALPHA SUBUNIT"/>
    <property type="match status" value="1"/>
</dbReference>
<dbReference type="EC" id="1.14.11.2" evidence="5"/>
<comment type="subcellular location">
    <subcellularLocation>
        <location evidence="3">Endoplasmic reticulum lumen</location>
    </subcellularLocation>
</comment>
<evidence type="ECO:0000256" key="8">
    <source>
        <dbReference type="ARBA" id="ARBA00022896"/>
    </source>
</evidence>
<dbReference type="STRING" id="35570.A0A1I8NZV9"/>
<evidence type="ECO:0000313" key="15">
    <source>
        <dbReference type="Proteomes" id="UP000095300"/>
    </source>
</evidence>
<name>A0A1I8NZV9_STOCA</name>
<evidence type="ECO:0000256" key="11">
    <source>
        <dbReference type="ARBA" id="ARBA00023004"/>
    </source>
</evidence>
<dbReference type="GO" id="GO:0005788">
    <property type="term" value="C:endoplasmic reticulum lumen"/>
    <property type="evidence" value="ECO:0007669"/>
    <property type="project" value="UniProtKB-SubCell"/>
</dbReference>
<evidence type="ECO:0000256" key="7">
    <source>
        <dbReference type="ARBA" id="ARBA00022824"/>
    </source>
</evidence>
<accession>A0A1I8NZV9</accession>
<keyword evidence="15" id="KW-1185">Reference proteome</keyword>
<dbReference type="Pfam" id="PF08336">
    <property type="entry name" value="P4Ha_N"/>
    <property type="match status" value="1"/>
</dbReference>
<dbReference type="InterPro" id="IPR005123">
    <property type="entry name" value="Oxoglu/Fe-dep_dioxygenase_dom"/>
</dbReference>
<feature type="domain" description="Fe2OG dioxygenase" evidence="13">
    <location>
        <begin position="344"/>
        <end position="450"/>
    </location>
</feature>
<evidence type="ECO:0000256" key="12">
    <source>
        <dbReference type="ARBA" id="ARBA00023180"/>
    </source>
</evidence>
<evidence type="ECO:0000259" key="13">
    <source>
        <dbReference type="PROSITE" id="PS51471"/>
    </source>
</evidence>
<keyword evidence="9" id="KW-0223">Dioxygenase</keyword>
<comment type="function">
    <text evidence="2">Catalyzes the post-translational formation of 4-hydroxyproline in -Xaa-Pro-Gly- sequences in collagens and other proteins.</text>
</comment>
<keyword evidence="12" id="KW-0325">Glycoprotein</keyword>
<dbReference type="AlphaFoldDB" id="A0A1I8NZV9"/>
<dbReference type="OrthoDB" id="420380at2759"/>
<dbReference type="PANTHER" id="PTHR10869:SF216">
    <property type="entry name" value="PROCOLLAGEN-PROLINE 4-DIOXYGENASE"/>
    <property type="match status" value="1"/>
</dbReference>
<dbReference type="InterPro" id="IPR006620">
    <property type="entry name" value="Pro_4_hyd_alph"/>
</dbReference>
<keyword evidence="11" id="KW-0408">Iron</keyword>
<keyword evidence="10" id="KW-0560">Oxidoreductase</keyword>
<dbReference type="InterPro" id="IPR044862">
    <property type="entry name" value="Pro_4_hyd_alph_FE2OG_OXY"/>
</dbReference>
<comment type="cofactor">
    <cofactor evidence="1">
        <name>L-ascorbate</name>
        <dbReference type="ChEBI" id="CHEBI:38290"/>
    </cofactor>
</comment>
<dbReference type="GO" id="GO:0004656">
    <property type="term" value="F:procollagen-proline 4-dioxygenase activity"/>
    <property type="evidence" value="ECO:0007669"/>
    <property type="project" value="UniProtKB-EC"/>
</dbReference>
<evidence type="ECO:0000256" key="6">
    <source>
        <dbReference type="ARBA" id="ARBA00022723"/>
    </source>
</evidence>
<dbReference type="Gene3D" id="1.25.40.10">
    <property type="entry name" value="Tetratricopeptide repeat domain"/>
    <property type="match status" value="1"/>
</dbReference>
<evidence type="ECO:0000256" key="10">
    <source>
        <dbReference type="ARBA" id="ARBA00023002"/>
    </source>
</evidence>
<dbReference type="SMART" id="SM00702">
    <property type="entry name" value="P4Hc"/>
    <property type="match status" value="1"/>
</dbReference>
<dbReference type="PROSITE" id="PS51471">
    <property type="entry name" value="FE2OG_OXY"/>
    <property type="match status" value="1"/>
</dbReference>
<keyword evidence="8" id="KW-0847">Vitamin C</keyword>
<dbReference type="InterPro" id="IPR045054">
    <property type="entry name" value="P4HA-like"/>
</dbReference>
<dbReference type="GO" id="GO:0005506">
    <property type="term" value="F:iron ion binding"/>
    <property type="evidence" value="ECO:0007669"/>
    <property type="project" value="InterPro"/>
</dbReference>
<dbReference type="GO" id="GO:0031418">
    <property type="term" value="F:L-ascorbic acid binding"/>
    <property type="evidence" value="ECO:0007669"/>
    <property type="project" value="UniProtKB-KW"/>
</dbReference>
<evidence type="ECO:0000256" key="9">
    <source>
        <dbReference type="ARBA" id="ARBA00022964"/>
    </source>
</evidence>
<keyword evidence="7" id="KW-0256">Endoplasmic reticulum</keyword>
<dbReference type="Proteomes" id="UP000095300">
    <property type="component" value="Unassembled WGS sequence"/>
</dbReference>
<dbReference type="VEuPathDB" id="VectorBase:SCAU003600"/>
<keyword evidence="6" id="KW-0479">Metal-binding</keyword>
<proteinExistence type="inferred from homology"/>
<evidence type="ECO:0000256" key="3">
    <source>
        <dbReference type="ARBA" id="ARBA00004319"/>
    </source>
</evidence>
<sequence>MEHCDPFTKFKLLKRFMDNWQFVRNLAVTITDTKNFKKSSTIRGKKIALPTLGDMRGAARGISRLQYIYKLNSTDFSNGYILGQKYSSGMTAYNCYILGKSLYESQDYTAAGEWLFEAFNKIEQSEESNQTKQKDSQIQNDEPTKVIQNFPHVSEVKILEYLSLTLFKAGKVQLSLLMNTLLLRNEPTNQKGLQNQKLFEQDLSRDRFRRKVPSKSKTSTITQLYEQVCRGELQQSPEEKRNLHCSYTNKNLAFYLLGPLKMELLSADPFVALYYDVIYNSENEKIIATAKKSLKRSLIGDEDESTTDEIRISKNAWLDFNEHPEFLAKISKRLEDITGLSMETSEEMQVANYGVGGYYALHYDCDEEQDEEDPEEGIDRLMTAMFYLNNVDLGGATAFPNLRLAVPPIKGSLVVWYNLHKSLKPDFRTSHAGCPVLKGSKWISNIWFDSLGQELNRPCDLRPDHAISMPYKSLGLD</sequence>
<dbReference type="Pfam" id="PF13640">
    <property type="entry name" value="2OG-FeII_Oxy_3"/>
    <property type="match status" value="1"/>
</dbReference>
<gene>
    <name evidence="14" type="primary">106082714</name>
</gene>
<organism evidence="14 15">
    <name type="scientific">Stomoxys calcitrans</name>
    <name type="common">Stable fly</name>
    <name type="synonym">Conops calcitrans</name>
    <dbReference type="NCBI Taxonomy" id="35570"/>
    <lineage>
        <taxon>Eukaryota</taxon>
        <taxon>Metazoa</taxon>
        <taxon>Ecdysozoa</taxon>
        <taxon>Arthropoda</taxon>
        <taxon>Hexapoda</taxon>
        <taxon>Insecta</taxon>
        <taxon>Pterygota</taxon>
        <taxon>Neoptera</taxon>
        <taxon>Endopterygota</taxon>
        <taxon>Diptera</taxon>
        <taxon>Brachycera</taxon>
        <taxon>Muscomorpha</taxon>
        <taxon>Muscoidea</taxon>
        <taxon>Muscidae</taxon>
        <taxon>Stomoxys</taxon>
    </lineage>
</organism>
<comment type="similarity">
    <text evidence="4">Belongs to the P4HA family.</text>
</comment>
<dbReference type="Gene3D" id="2.60.120.620">
    <property type="entry name" value="q2cbj1_9rhob like domain"/>
    <property type="match status" value="1"/>
</dbReference>
<evidence type="ECO:0000256" key="2">
    <source>
        <dbReference type="ARBA" id="ARBA00002035"/>
    </source>
</evidence>
<protein>
    <recommendedName>
        <fullName evidence="5">procollagen-proline 4-dioxygenase</fullName>
        <ecNumber evidence="5">1.14.11.2</ecNumber>
    </recommendedName>
</protein>
<evidence type="ECO:0000256" key="5">
    <source>
        <dbReference type="ARBA" id="ARBA00012269"/>
    </source>
</evidence>
<dbReference type="InterPro" id="IPR013547">
    <property type="entry name" value="P4H_N"/>
</dbReference>
<dbReference type="FunFam" id="2.60.120.620:FF:000011">
    <property type="entry name" value="Prolyl alpha subunit"/>
    <property type="match status" value="1"/>
</dbReference>
<evidence type="ECO:0000313" key="14">
    <source>
        <dbReference type="EnsemblMetazoa" id="SCAU003600-PA"/>
    </source>
</evidence>
<evidence type="ECO:0000256" key="4">
    <source>
        <dbReference type="ARBA" id="ARBA00006511"/>
    </source>
</evidence>